<evidence type="ECO:0000259" key="2">
    <source>
        <dbReference type="SMART" id="SM01321"/>
    </source>
</evidence>
<dbReference type="SMART" id="SM00760">
    <property type="entry name" value="Bac_DnaA_C"/>
    <property type="match status" value="1"/>
</dbReference>
<feature type="domain" description="Transposase IS200-like" evidence="2">
    <location>
        <begin position="9"/>
        <end position="123"/>
    </location>
</feature>
<dbReference type="InterPro" id="IPR036515">
    <property type="entry name" value="Transposase_17_sf"/>
</dbReference>
<dbReference type="GO" id="GO:0043565">
    <property type="term" value="F:sequence-specific DNA binding"/>
    <property type="evidence" value="ECO:0007669"/>
    <property type="project" value="InterPro"/>
</dbReference>
<dbReference type="PANTHER" id="PTHR34322:SF2">
    <property type="entry name" value="TRANSPOSASE IS200-LIKE DOMAIN-CONTAINING PROTEIN"/>
    <property type="match status" value="1"/>
</dbReference>
<sequence length="323" mass="38120">MARPLRLEFKGAFYHVTSRGNLRDKIFFDDKDREKFLEILRRTKERYVYVLHSYALMENHYHLFLETPRANVSQIMQNINTSYTVYINKKHKRFGHLFQGRFKGIIVDKETYLIVLSRYIHLNPVRAGIVKNPEDYKWTSYRKYIGVYNGKDSIVDAAETLSYFSKTKTAAIKAYREFVEEGIGERNNPLEDVEAGVLLGSKKFMAQIRRMLRRRKPDEEIPQLKILREIIPVDKVIKVCCNYYGKKKEELLKKGKGKEERQTALYLSKIMSNTKNIEIGRYFGIKGSTVSEALKRVETRIKRDKKFQKEIEALKKQLIIVEQ</sequence>
<dbReference type="GO" id="GO:0006313">
    <property type="term" value="P:DNA transposition"/>
    <property type="evidence" value="ECO:0007669"/>
    <property type="project" value="InterPro"/>
</dbReference>
<dbReference type="InterPro" id="IPR002686">
    <property type="entry name" value="Transposase_17"/>
</dbReference>
<evidence type="ECO:0000259" key="1">
    <source>
        <dbReference type="SMART" id="SM00760"/>
    </source>
</evidence>
<dbReference type="SUPFAM" id="SSF48295">
    <property type="entry name" value="TrpR-like"/>
    <property type="match status" value="1"/>
</dbReference>
<dbReference type="Gene3D" id="1.10.1750.10">
    <property type="match status" value="1"/>
</dbReference>
<dbReference type="EMBL" id="LAZR01013142">
    <property type="protein sequence ID" value="KKM23348.1"/>
    <property type="molecule type" value="Genomic_DNA"/>
</dbReference>
<evidence type="ECO:0008006" key="4">
    <source>
        <dbReference type="Google" id="ProtNLM"/>
    </source>
</evidence>
<reference evidence="3" key="1">
    <citation type="journal article" date="2015" name="Nature">
        <title>Complex archaea that bridge the gap between prokaryotes and eukaryotes.</title>
        <authorList>
            <person name="Spang A."/>
            <person name="Saw J.H."/>
            <person name="Jorgensen S.L."/>
            <person name="Zaremba-Niedzwiedzka K."/>
            <person name="Martijn J."/>
            <person name="Lind A.E."/>
            <person name="van Eijk R."/>
            <person name="Schleper C."/>
            <person name="Guy L."/>
            <person name="Ettema T.J."/>
        </authorList>
    </citation>
    <scope>NUCLEOTIDE SEQUENCE</scope>
</reference>
<comment type="caution">
    <text evidence="3">The sequence shown here is derived from an EMBL/GenBank/DDBJ whole genome shotgun (WGS) entry which is preliminary data.</text>
</comment>
<accession>A0A0F9KMC5</accession>
<name>A0A0F9KMC5_9ZZZZ</name>
<dbReference type="GO" id="GO:0006275">
    <property type="term" value="P:regulation of DNA replication"/>
    <property type="evidence" value="ECO:0007669"/>
    <property type="project" value="InterPro"/>
</dbReference>
<protein>
    <recommendedName>
        <fullName evidence="4">Transposase IS200-like domain-containing protein</fullName>
    </recommendedName>
</protein>
<dbReference type="InterPro" id="IPR010921">
    <property type="entry name" value="Trp_repressor/repl_initiator"/>
</dbReference>
<evidence type="ECO:0000313" key="3">
    <source>
        <dbReference type="EMBL" id="KKM23348.1"/>
    </source>
</evidence>
<organism evidence="3">
    <name type="scientific">marine sediment metagenome</name>
    <dbReference type="NCBI Taxonomy" id="412755"/>
    <lineage>
        <taxon>unclassified sequences</taxon>
        <taxon>metagenomes</taxon>
        <taxon>ecological metagenomes</taxon>
    </lineage>
</organism>
<gene>
    <name evidence="3" type="ORF">LCGC14_1616090</name>
</gene>
<dbReference type="GO" id="GO:0006270">
    <property type="term" value="P:DNA replication initiation"/>
    <property type="evidence" value="ECO:0007669"/>
    <property type="project" value="InterPro"/>
</dbReference>
<dbReference type="GO" id="GO:0004803">
    <property type="term" value="F:transposase activity"/>
    <property type="evidence" value="ECO:0007669"/>
    <property type="project" value="InterPro"/>
</dbReference>
<dbReference type="Gene3D" id="3.30.70.1290">
    <property type="entry name" value="Transposase IS200-like"/>
    <property type="match status" value="1"/>
</dbReference>
<dbReference type="InterPro" id="IPR013159">
    <property type="entry name" value="DnaA_C"/>
</dbReference>
<feature type="domain" description="Chromosomal replication initiator DnaA C-terminal" evidence="1">
    <location>
        <begin position="232"/>
        <end position="297"/>
    </location>
</feature>
<proteinExistence type="predicted"/>
<dbReference type="SMART" id="SM01321">
    <property type="entry name" value="Y1_Tnp"/>
    <property type="match status" value="1"/>
</dbReference>
<dbReference type="Pfam" id="PF01797">
    <property type="entry name" value="Y1_Tnp"/>
    <property type="match status" value="1"/>
</dbReference>
<dbReference type="SUPFAM" id="SSF143422">
    <property type="entry name" value="Transposase IS200-like"/>
    <property type="match status" value="1"/>
</dbReference>
<dbReference type="PANTHER" id="PTHR34322">
    <property type="entry name" value="TRANSPOSASE, Y1_TNP DOMAIN-CONTAINING"/>
    <property type="match status" value="1"/>
</dbReference>
<dbReference type="GO" id="GO:0005524">
    <property type="term" value="F:ATP binding"/>
    <property type="evidence" value="ECO:0007669"/>
    <property type="project" value="InterPro"/>
</dbReference>
<dbReference type="AlphaFoldDB" id="A0A0F9KMC5"/>
<dbReference type="Pfam" id="PF08299">
    <property type="entry name" value="Bac_DnaA_C"/>
    <property type="match status" value="1"/>
</dbReference>